<dbReference type="RefSeq" id="WP_223792291.1">
    <property type="nucleotide sequence ID" value="NZ_JAIOUQ010000014.1"/>
</dbReference>
<gene>
    <name evidence="2" type="ORF">K8N75_11980</name>
</gene>
<reference evidence="3" key="1">
    <citation type="journal article" date="2022" name="Microbiol. Resour. Announc.">
        <title>Draft Genome Sequence of a Methanogenic Archaeon from West Spitsbergen Permafrost.</title>
        <authorList>
            <person name="Trubitsyn V."/>
            <person name="Rivkina E."/>
            <person name="Shcherbakova V."/>
        </authorList>
    </citation>
    <scope>NUCLEOTIDE SEQUENCE [LARGE SCALE GENOMIC DNA]</scope>
    <source>
        <strain evidence="3">VT</strain>
    </source>
</reference>
<evidence type="ECO:0000313" key="2">
    <source>
        <dbReference type="EMBL" id="MBZ2166755.1"/>
    </source>
</evidence>
<keyword evidence="1" id="KW-0812">Transmembrane</keyword>
<accession>A0A8T5V508</accession>
<name>A0A8T5V508_9EURY</name>
<protein>
    <submittedName>
        <fullName evidence="2">Uncharacterized protein</fullName>
    </submittedName>
</protein>
<comment type="caution">
    <text evidence="2">The sequence shown here is derived from an EMBL/GenBank/DDBJ whole genome shotgun (WGS) entry which is preliminary data.</text>
</comment>
<keyword evidence="1" id="KW-0472">Membrane</keyword>
<organism evidence="2 3">
    <name type="scientific">Methanobacterium spitsbergense</name>
    <dbReference type="NCBI Taxonomy" id="2874285"/>
    <lineage>
        <taxon>Archaea</taxon>
        <taxon>Methanobacteriati</taxon>
        <taxon>Methanobacteriota</taxon>
        <taxon>Methanomada group</taxon>
        <taxon>Methanobacteria</taxon>
        <taxon>Methanobacteriales</taxon>
        <taxon>Methanobacteriaceae</taxon>
        <taxon>Methanobacterium</taxon>
    </lineage>
</organism>
<dbReference type="EMBL" id="JAIOUQ010000014">
    <property type="protein sequence ID" value="MBZ2166755.1"/>
    <property type="molecule type" value="Genomic_DNA"/>
</dbReference>
<proteinExistence type="predicted"/>
<feature type="transmembrane region" description="Helical" evidence="1">
    <location>
        <begin position="7"/>
        <end position="25"/>
    </location>
</feature>
<keyword evidence="3" id="KW-1185">Reference proteome</keyword>
<evidence type="ECO:0000256" key="1">
    <source>
        <dbReference type="SAM" id="Phobius"/>
    </source>
</evidence>
<keyword evidence="1" id="KW-1133">Transmembrane helix</keyword>
<dbReference type="AlphaFoldDB" id="A0A8T5V508"/>
<evidence type="ECO:0000313" key="3">
    <source>
        <dbReference type="Proteomes" id="UP000825933"/>
    </source>
</evidence>
<sequence>MNKTRNLVFVILLIILGMLVLVKYLPGDNAKIVYDTGGSFENQWLKFNYPPELTLDDASNNDHIHIEIYNGTELIGAIYDDGVNIDRYGSLPESNLTTTAGRKTLKDYDFDIGPAGEQILRPSAAIYLSEDSTLDIILEPQSRNTFNQIMDTLTIKKDNTKANPLQSKENREIQNISTNTGGTFENQWVKFNYPQNLTVSDDSTDNHIQITIYNETGIVGDITASEGKLSERGDMSQNESDGITITDSAPSEADLQGNITTIAGRNAKTNTQATENFQPKPSALIELNPNAMLEVGFEPGTETAYNQVINSLTIKKDDIHPTLQSDIYYYLKNWYEFFTSFVPF</sequence>
<dbReference type="Proteomes" id="UP000825933">
    <property type="component" value="Unassembled WGS sequence"/>
</dbReference>